<dbReference type="AlphaFoldDB" id="A0A841HYA2"/>
<feature type="transmembrane region" description="Helical" evidence="6">
    <location>
        <begin position="70"/>
        <end position="91"/>
    </location>
</feature>
<dbReference type="PANTHER" id="PTHR30086:SF20">
    <property type="entry name" value="ARGININE EXPORTER PROTEIN ARGO-RELATED"/>
    <property type="match status" value="1"/>
</dbReference>
<keyword evidence="5 6" id="KW-0472">Membrane</keyword>
<feature type="transmembrane region" description="Helical" evidence="6">
    <location>
        <begin position="6"/>
        <end position="28"/>
    </location>
</feature>
<keyword evidence="3 6" id="KW-0812">Transmembrane</keyword>
<feature type="transmembrane region" description="Helical" evidence="6">
    <location>
        <begin position="40"/>
        <end position="64"/>
    </location>
</feature>
<evidence type="ECO:0000256" key="6">
    <source>
        <dbReference type="SAM" id="Phobius"/>
    </source>
</evidence>
<protein>
    <submittedName>
        <fullName evidence="7">L-lysine exporter family protein LysE/ArgO</fullName>
    </submittedName>
</protein>
<evidence type="ECO:0000256" key="2">
    <source>
        <dbReference type="ARBA" id="ARBA00022475"/>
    </source>
</evidence>
<dbReference type="RefSeq" id="WP_183984390.1">
    <property type="nucleotide sequence ID" value="NZ_JACHHG010000002.1"/>
</dbReference>
<evidence type="ECO:0000313" key="7">
    <source>
        <dbReference type="EMBL" id="MBB6097199.1"/>
    </source>
</evidence>
<comment type="caution">
    <text evidence="7">The sequence shown here is derived from an EMBL/GenBank/DDBJ whole genome shotgun (WGS) entry which is preliminary data.</text>
</comment>
<dbReference type="GO" id="GO:0005886">
    <property type="term" value="C:plasma membrane"/>
    <property type="evidence" value="ECO:0007669"/>
    <property type="project" value="UniProtKB-SubCell"/>
</dbReference>
<feature type="transmembrane region" description="Helical" evidence="6">
    <location>
        <begin position="184"/>
        <end position="202"/>
    </location>
</feature>
<dbReference type="InterPro" id="IPR001123">
    <property type="entry name" value="LeuE-type"/>
</dbReference>
<sequence length="205" mass="21302">MDILLLAALKGFGTGAGLIIAIGAQNAFVLRQGLLRQHRFLVALISALGDAALIVLGVFGLGSIFASSPLLIRIATWGGAAFLIVYGARALRSALRPRALDLEAQPAASRRGIVLSTLAFSLLNPHVYLDTVVLIGSLAAGYGLGGRLGFAGGAVAASFVWFFALAFGASALVPLFRKPAAWRVLDALVGAVMWLLAVSLLVSHR</sequence>
<reference evidence="7 8" key="1">
    <citation type="submission" date="2020-08" db="EMBL/GenBank/DDBJ databases">
        <title>Genomic Encyclopedia of Type Strains, Phase IV (KMG-IV): sequencing the most valuable type-strain genomes for metagenomic binning, comparative biology and taxonomic classification.</title>
        <authorList>
            <person name="Goeker M."/>
        </authorList>
    </citation>
    <scope>NUCLEOTIDE SEQUENCE [LARGE SCALE GENOMIC DNA]</scope>
    <source>
        <strain evidence="7 8">DSM 21458</strain>
    </source>
</reference>
<name>A0A841HYA2_9DEIO</name>
<proteinExistence type="predicted"/>
<accession>A0A841HYA2</accession>
<keyword evidence="2" id="KW-1003">Cell membrane</keyword>
<dbReference type="EMBL" id="JACHHG010000002">
    <property type="protein sequence ID" value="MBB6097199.1"/>
    <property type="molecule type" value="Genomic_DNA"/>
</dbReference>
<feature type="transmembrane region" description="Helical" evidence="6">
    <location>
        <begin position="149"/>
        <end position="172"/>
    </location>
</feature>
<evidence type="ECO:0000256" key="5">
    <source>
        <dbReference type="ARBA" id="ARBA00023136"/>
    </source>
</evidence>
<dbReference type="Proteomes" id="UP000569951">
    <property type="component" value="Unassembled WGS sequence"/>
</dbReference>
<organism evidence="7 8">
    <name type="scientific">Deinobacterium chartae</name>
    <dbReference type="NCBI Taxonomy" id="521158"/>
    <lineage>
        <taxon>Bacteria</taxon>
        <taxon>Thermotogati</taxon>
        <taxon>Deinococcota</taxon>
        <taxon>Deinococci</taxon>
        <taxon>Deinococcales</taxon>
        <taxon>Deinococcaceae</taxon>
        <taxon>Deinobacterium</taxon>
    </lineage>
</organism>
<dbReference type="Pfam" id="PF01810">
    <property type="entry name" value="LysE"/>
    <property type="match status" value="1"/>
</dbReference>
<keyword evidence="4 6" id="KW-1133">Transmembrane helix</keyword>
<dbReference type="GO" id="GO:0015171">
    <property type="term" value="F:amino acid transmembrane transporter activity"/>
    <property type="evidence" value="ECO:0007669"/>
    <property type="project" value="TreeGrafter"/>
</dbReference>
<evidence type="ECO:0000313" key="8">
    <source>
        <dbReference type="Proteomes" id="UP000569951"/>
    </source>
</evidence>
<keyword evidence="8" id="KW-1185">Reference proteome</keyword>
<evidence type="ECO:0000256" key="4">
    <source>
        <dbReference type="ARBA" id="ARBA00022989"/>
    </source>
</evidence>
<evidence type="ECO:0000256" key="1">
    <source>
        <dbReference type="ARBA" id="ARBA00004651"/>
    </source>
</evidence>
<evidence type="ECO:0000256" key="3">
    <source>
        <dbReference type="ARBA" id="ARBA00022692"/>
    </source>
</evidence>
<dbReference type="PANTHER" id="PTHR30086">
    <property type="entry name" value="ARGININE EXPORTER PROTEIN ARGO"/>
    <property type="match status" value="1"/>
</dbReference>
<gene>
    <name evidence="7" type="ORF">HNR42_000613</name>
</gene>
<comment type="subcellular location">
    <subcellularLocation>
        <location evidence="1">Cell membrane</location>
        <topology evidence="1">Multi-pass membrane protein</topology>
    </subcellularLocation>
</comment>